<evidence type="ECO:0000256" key="1">
    <source>
        <dbReference type="SAM" id="SignalP"/>
    </source>
</evidence>
<reference evidence="2 3" key="1">
    <citation type="submission" date="2014-04" db="EMBL/GenBank/DDBJ databases">
        <authorList>
            <consortium name="DOE Joint Genome Institute"/>
            <person name="Kuo A."/>
            <person name="Kohler A."/>
            <person name="Nagy L.G."/>
            <person name="Floudas D."/>
            <person name="Copeland A."/>
            <person name="Barry K.W."/>
            <person name="Cichocki N."/>
            <person name="Veneault-Fourrey C."/>
            <person name="LaButti K."/>
            <person name="Lindquist E.A."/>
            <person name="Lipzen A."/>
            <person name="Lundell T."/>
            <person name="Morin E."/>
            <person name="Murat C."/>
            <person name="Sun H."/>
            <person name="Tunlid A."/>
            <person name="Henrissat B."/>
            <person name="Grigoriev I.V."/>
            <person name="Hibbett D.S."/>
            <person name="Martin F."/>
            <person name="Nordberg H.P."/>
            <person name="Cantor M.N."/>
            <person name="Hua S.X."/>
        </authorList>
    </citation>
    <scope>NUCLEOTIDE SEQUENCE [LARGE SCALE GENOMIC DNA]</scope>
    <source>
        <strain evidence="2 3">LaAM-08-1</strain>
    </source>
</reference>
<evidence type="ECO:0008006" key="4">
    <source>
        <dbReference type="Google" id="ProtNLM"/>
    </source>
</evidence>
<dbReference type="OrthoDB" id="10520207at2759"/>
<evidence type="ECO:0000313" key="2">
    <source>
        <dbReference type="EMBL" id="KIK00217.1"/>
    </source>
</evidence>
<feature type="chain" id="PRO_5002206037" description="Secreted protein" evidence="1">
    <location>
        <begin position="17"/>
        <end position="91"/>
    </location>
</feature>
<reference evidence="3" key="2">
    <citation type="submission" date="2015-01" db="EMBL/GenBank/DDBJ databases">
        <title>Evolutionary Origins and Diversification of the Mycorrhizal Mutualists.</title>
        <authorList>
            <consortium name="DOE Joint Genome Institute"/>
            <consortium name="Mycorrhizal Genomics Consortium"/>
            <person name="Kohler A."/>
            <person name="Kuo A."/>
            <person name="Nagy L.G."/>
            <person name="Floudas D."/>
            <person name="Copeland A."/>
            <person name="Barry K.W."/>
            <person name="Cichocki N."/>
            <person name="Veneault-Fourrey C."/>
            <person name="LaButti K."/>
            <person name="Lindquist E.A."/>
            <person name="Lipzen A."/>
            <person name="Lundell T."/>
            <person name="Morin E."/>
            <person name="Murat C."/>
            <person name="Riley R."/>
            <person name="Ohm R."/>
            <person name="Sun H."/>
            <person name="Tunlid A."/>
            <person name="Henrissat B."/>
            <person name="Grigoriev I.V."/>
            <person name="Hibbett D.S."/>
            <person name="Martin F."/>
        </authorList>
    </citation>
    <scope>NUCLEOTIDE SEQUENCE [LARGE SCALE GENOMIC DNA]</scope>
    <source>
        <strain evidence="3">LaAM-08-1</strain>
    </source>
</reference>
<evidence type="ECO:0000313" key="3">
    <source>
        <dbReference type="Proteomes" id="UP000054477"/>
    </source>
</evidence>
<proteinExistence type="predicted"/>
<gene>
    <name evidence="2" type="ORF">K443DRAFT_614189</name>
</gene>
<dbReference type="HOGENOM" id="CLU_2427383_0_0_1"/>
<sequence length="91" mass="10547">MVRMWWLISPLEVGQWALRTFKAILDVWPWYLSTGLTYSGPPLLLQRLLGVETSDGAYLTAQLDHCRRFVLTDSKKSPTSVSYWFLSLVRI</sequence>
<feature type="signal peptide" evidence="1">
    <location>
        <begin position="1"/>
        <end position="16"/>
    </location>
</feature>
<protein>
    <recommendedName>
        <fullName evidence="4">Secreted protein</fullName>
    </recommendedName>
</protein>
<accession>A0A0C9XR82</accession>
<organism evidence="2 3">
    <name type="scientific">Laccaria amethystina LaAM-08-1</name>
    <dbReference type="NCBI Taxonomy" id="1095629"/>
    <lineage>
        <taxon>Eukaryota</taxon>
        <taxon>Fungi</taxon>
        <taxon>Dikarya</taxon>
        <taxon>Basidiomycota</taxon>
        <taxon>Agaricomycotina</taxon>
        <taxon>Agaricomycetes</taxon>
        <taxon>Agaricomycetidae</taxon>
        <taxon>Agaricales</taxon>
        <taxon>Agaricineae</taxon>
        <taxon>Hydnangiaceae</taxon>
        <taxon>Laccaria</taxon>
    </lineage>
</organism>
<dbReference type="AlphaFoldDB" id="A0A0C9XR82"/>
<name>A0A0C9XR82_9AGAR</name>
<dbReference type="EMBL" id="KN838630">
    <property type="protein sequence ID" value="KIK00217.1"/>
    <property type="molecule type" value="Genomic_DNA"/>
</dbReference>
<keyword evidence="3" id="KW-1185">Reference proteome</keyword>
<dbReference type="Proteomes" id="UP000054477">
    <property type="component" value="Unassembled WGS sequence"/>
</dbReference>
<keyword evidence="1" id="KW-0732">Signal</keyword>